<dbReference type="PANTHER" id="PTHR45453:SF1">
    <property type="entry name" value="PHOSPHATE REGULON SENSOR PROTEIN PHOR"/>
    <property type="match status" value="1"/>
</dbReference>
<dbReference type="Pfam" id="PF02518">
    <property type="entry name" value="HATPase_c"/>
    <property type="match status" value="1"/>
</dbReference>
<dbReference type="NCBIfam" id="NF008235">
    <property type="entry name" value="PRK11006.1"/>
    <property type="match status" value="1"/>
</dbReference>
<dbReference type="EMBL" id="BAAAFD010000003">
    <property type="protein sequence ID" value="GAA0855386.1"/>
    <property type="molecule type" value="Genomic_DNA"/>
</dbReference>
<dbReference type="Gene3D" id="1.10.287.130">
    <property type="match status" value="1"/>
</dbReference>
<evidence type="ECO:0000256" key="16">
    <source>
        <dbReference type="ARBA" id="ARBA00023136"/>
    </source>
</evidence>
<dbReference type="InterPro" id="IPR003594">
    <property type="entry name" value="HATPase_dom"/>
</dbReference>
<gene>
    <name evidence="20" type="primary">phoR</name>
    <name evidence="20" type="ORF">GCM10009114_14180</name>
</gene>
<keyword evidence="13" id="KW-0067">ATP-binding</keyword>
<dbReference type="SUPFAM" id="SSF47384">
    <property type="entry name" value="Homodimeric domain of signal transducing histidine kinase"/>
    <property type="match status" value="1"/>
</dbReference>
<evidence type="ECO:0000256" key="4">
    <source>
        <dbReference type="ARBA" id="ARBA00019665"/>
    </source>
</evidence>
<keyword evidence="14 18" id="KW-1133">Transmembrane helix</keyword>
<evidence type="ECO:0000256" key="8">
    <source>
        <dbReference type="ARBA" id="ARBA00022592"/>
    </source>
</evidence>
<evidence type="ECO:0000256" key="13">
    <source>
        <dbReference type="ARBA" id="ARBA00022840"/>
    </source>
</evidence>
<dbReference type="SMART" id="SM00388">
    <property type="entry name" value="HisKA"/>
    <property type="match status" value="1"/>
</dbReference>
<keyword evidence="9" id="KW-0808">Transferase</keyword>
<accession>A0ABN1LG62</accession>
<dbReference type="EC" id="2.7.13.3" evidence="3"/>
<organism evidence="20 21">
    <name type="scientific">Aliiglaciecola litoralis</name>
    <dbReference type="NCBI Taxonomy" id="582857"/>
    <lineage>
        <taxon>Bacteria</taxon>
        <taxon>Pseudomonadati</taxon>
        <taxon>Pseudomonadota</taxon>
        <taxon>Gammaproteobacteria</taxon>
        <taxon>Alteromonadales</taxon>
        <taxon>Alteromonadaceae</taxon>
        <taxon>Aliiglaciecola</taxon>
    </lineage>
</organism>
<keyword evidence="7" id="KW-0597">Phosphoprotein</keyword>
<reference evidence="20 21" key="1">
    <citation type="journal article" date="2019" name="Int. J. Syst. Evol. Microbiol.">
        <title>The Global Catalogue of Microorganisms (GCM) 10K type strain sequencing project: providing services to taxonomists for standard genome sequencing and annotation.</title>
        <authorList>
            <consortium name="The Broad Institute Genomics Platform"/>
            <consortium name="The Broad Institute Genome Sequencing Center for Infectious Disease"/>
            <person name="Wu L."/>
            <person name="Ma J."/>
        </authorList>
    </citation>
    <scope>NUCLEOTIDE SEQUENCE [LARGE SCALE GENOMIC DNA]</scope>
    <source>
        <strain evidence="20 21">JCM 15896</strain>
    </source>
</reference>
<evidence type="ECO:0000259" key="19">
    <source>
        <dbReference type="PROSITE" id="PS50109"/>
    </source>
</evidence>
<dbReference type="InterPro" id="IPR050351">
    <property type="entry name" value="BphY/WalK/GraS-like"/>
</dbReference>
<keyword evidence="11" id="KW-0547">Nucleotide-binding</keyword>
<keyword evidence="6" id="KW-1003">Cell membrane</keyword>
<evidence type="ECO:0000256" key="3">
    <source>
        <dbReference type="ARBA" id="ARBA00012438"/>
    </source>
</evidence>
<evidence type="ECO:0000256" key="1">
    <source>
        <dbReference type="ARBA" id="ARBA00000085"/>
    </source>
</evidence>
<dbReference type="Pfam" id="PF00989">
    <property type="entry name" value="PAS"/>
    <property type="match status" value="1"/>
</dbReference>
<dbReference type="SMART" id="SM00387">
    <property type="entry name" value="HATPase_c"/>
    <property type="match status" value="1"/>
</dbReference>
<dbReference type="Pfam" id="PF11808">
    <property type="entry name" value="PhoR"/>
    <property type="match status" value="1"/>
</dbReference>
<evidence type="ECO:0000256" key="12">
    <source>
        <dbReference type="ARBA" id="ARBA00022777"/>
    </source>
</evidence>
<evidence type="ECO:0000256" key="11">
    <source>
        <dbReference type="ARBA" id="ARBA00022741"/>
    </source>
</evidence>
<evidence type="ECO:0000256" key="7">
    <source>
        <dbReference type="ARBA" id="ARBA00022553"/>
    </source>
</evidence>
<protein>
    <recommendedName>
        <fullName evidence="4">Phosphate regulon sensor protein PhoR</fullName>
        <ecNumber evidence="3">2.7.13.3</ecNumber>
    </recommendedName>
</protein>
<dbReference type="InterPro" id="IPR013767">
    <property type="entry name" value="PAS_fold"/>
</dbReference>
<dbReference type="SUPFAM" id="SSF55874">
    <property type="entry name" value="ATPase domain of HSP90 chaperone/DNA topoisomerase II/histidine kinase"/>
    <property type="match status" value="1"/>
</dbReference>
<dbReference type="InterPro" id="IPR014310">
    <property type="entry name" value="Sig_transdc_His_kinase_PhoR"/>
</dbReference>
<name>A0ABN1LG62_9ALTE</name>
<dbReference type="InterPro" id="IPR005467">
    <property type="entry name" value="His_kinase_dom"/>
</dbReference>
<dbReference type="Gene3D" id="3.30.450.20">
    <property type="entry name" value="PAS domain"/>
    <property type="match status" value="1"/>
</dbReference>
<dbReference type="RefSeq" id="WP_343858101.1">
    <property type="nucleotide sequence ID" value="NZ_BAAAFD010000003.1"/>
</dbReference>
<dbReference type="NCBIfam" id="TIGR02966">
    <property type="entry name" value="phoR_proteo"/>
    <property type="match status" value="1"/>
</dbReference>
<dbReference type="Proteomes" id="UP001500359">
    <property type="component" value="Unassembled WGS sequence"/>
</dbReference>
<dbReference type="GO" id="GO:0016301">
    <property type="term" value="F:kinase activity"/>
    <property type="evidence" value="ECO:0007669"/>
    <property type="project" value="UniProtKB-KW"/>
</dbReference>
<keyword evidence="12 20" id="KW-0418">Kinase</keyword>
<keyword evidence="5" id="KW-0813">Transport</keyword>
<feature type="transmembrane region" description="Helical" evidence="18">
    <location>
        <begin position="16"/>
        <end position="46"/>
    </location>
</feature>
<dbReference type="InterPro" id="IPR035965">
    <property type="entry name" value="PAS-like_dom_sf"/>
</dbReference>
<comment type="function">
    <text evidence="17">Member of the two-component regulatory system PhoR/PhoB involved in the phosphate regulon genes expression. PhoR may function as a membrane-associated protein kinase that phosphorylates PhoB in response to environmental signals.</text>
</comment>
<evidence type="ECO:0000256" key="15">
    <source>
        <dbReference type="ARBA" id="ARBA00023012"/>
    </source>
</evidence>
<evidence type="ECO:0000256" key="5">
    <source>
        <dbReference type="ARBA" id="ARBA00022448"/>
    </source>
</evidence>
<evidence type="ECO:0000256" key="14">
    <source>
        <dbReference type="ARBA" id="ARBA00022989"/>
    </source>
</evidence>
<dbReference type="PANTHER" id="PTHR45453">
    <property type="entry name" value="PHOSPHATE REGULON SENSOR PROTEIN PHOR"/>
    <property type="match status" value="1"/>
</dbReference>
<dbReference type="InterPro" id="IPR021766">
    <property type="entry name" value="PhoR_N"/>
</dbReference>
<comment type="catalytic activity">
    <reaction evidence="1">
        <text>ATP + protein L-histidine = ADP + protein N-phospho-L-histidine.</text>
        <dbReference type="EC" id="2.7.13.3"/>
    </reaction>
</comment>
<dbReference type="Gene3D" id="3.30.565.10">
    <property type="entry name" value="Histidine kinase-like ATPase, C-terminal domain"/>
    <property type="match status" value="1"/>
</dbReference>
<evidence type="ECO:0000313" key="21">
    <source>
        <dbReference type="Proteomes" id="UP001500359"/>
    </source>
</evidence>
<dbReference type="InterPro" id="IPR004358">
    <property type="entry name" value="Sig_transdc_His_kin-like_C"/>
</dbReference>
<evidence type="ECO:0000256" key="9">
    <source>
        <dbReference type="ARBA" id="ARBA00022679"/>
    </source>
</evidence>
<proteinExistence type="predicted"/>
<dbReference type="InterPro" id="IPR036097">
    <property type="entry name" value="HisK_dim/P_sf"/>
</dbReference>
<keyword evidence="15" id="KW-0902">Two-component regulatory system</keyword>
<evidence type="ECO:0000256" key="6">
    <source>
        <dbReference type="ARBA" id="ARBA00022475"/>
    </source>
</evidence>
<evidence type="ECO:0000313" key="20">
    <source>
        <dbReference type="EMBL" id="GAA0855386.1"/>
    </source>
</evidence>
<dbReference type="InterPro" id="IPR000014">
    <property type="entry name" value="PAS"/>
</dbReference>
<evidence type="ECO:0000256" key="2">
    <source>
        <dbReference type="ARBA" id="ARBA00004236"/>
    </source>
</evidence>
<evidence type="ECO:0000256" key="10">
    <source>
        <dbReference type="ARBA" id="ARBA00022692"/>
    </source>
</evidence>
<keyword evidence="8" id="KW-0592">Phosphate transport</keyword>
<evidence type="ECO:0000256" key="17">
    <source>
        <dbReference type="ARBA" id="ARBA00025207"/>
    </source>
</evidence>
<keyword evidence="21" id="KW-1185">Reference proteome</keyword>
<comment type="subcellular location">
    <subcellularLocation>
        <location evidence="2">Cell membrane</location>
    </subcellularLocation>
</comment>
<feature type="domain" description="Histidine kinase" evidence="19">
    <location>
        <begin position="212"/>
        <end position="429"/>
    </location>
</feature>
<dbReference type="CDD" id="cd00082">
    <property type="entry name" value="HisKA"/>
    <property type="match status" value="1"/>
</dbReference>
<dbReference type="InterPro" id="IPR003661">
    <property type="entry name" value="HisK_dim/P_dom"/>
</dbReference>
<evidence type="ECO:0000256" key="18">
    <source>
        <dbReference type="SAM" id="Phobius"/>
    </source>
</evidence>
<dbReference type="PRINTS" id="PR00344">
    <property type="entry name" value="BCTRLSENSOR"/>
</dbReference>
<keyword evidence="10 18" id="KW-0812">Transmembrane</keyword>
<dbReference type="CDD" id="cd00130">
    <property type="entry name" value="PAS"/>
    <property type="match status" value="1"/>
</dbReference>
<dbReference type="SUPFAM" id="SSF55785">
    <property type="entry name" value="PYP-like sensor domain (PAS domain)"/>
    <property type="match status" value="1"/>
</dbReference>
<keyword evidence="16 18" id="KW-0472">Membrane</keyword>
<dbReference type="InterPro" id="IPR036890">
    <property type="entry name" value="HATPase_C_sf"/>
</dbReference>
<dbReference type="PROSITE" id="PS50109">
    <property type="entry name" value="HIS_KIN"/>
    <property type="match status" value="1"/>
</dbReference>
<comment type="caution">
    <text evidence="20">The sequence shown here is derived from an EMBL/GenBank/DDBJ whole genome shotgun (WGS) entry which is preliminary data.</text>
</comment>
<dbReference type="Pfam" id="PF00512">
    <property type="entry name" value="HisKA"/>
    <property type="match status" value="1"/>
</dbReference>
<sequence length="443" mass="51322">MYTPLSWLKSLLRLCGFYLIVVLLGLYFDALAVALALGSTWLLGLYSWHLYRFNRWVWHNKTMTPPKVSGVWEHIYEAVYYIQRRNRRKRKELTRLVKRFKEGSEALPDATVVVDPDGCIVWCNRLARIELGLKWPQDNGRRIDNLIRHPKFIEYLQDGNYDFPVEVPSPSNIRKIFEYRIMPYGENHLLLIARDVTRLTQLEQMRKDFVANVSHELRTPLTVLSGYLETLPDAENVPPAFLNKVFSEMRTQSERMQNLVEELLILSRIEASSERVFDKQVDVPQMMLAIEAEANTLNKTKQHHIRFNIDSELTVYGIDTELRSAFSNLIFNAIHYTPAKGEIIVEWQLQDDQAHFSVTDNGDGIDEKHLKRITERFYRVDKARSRKTGGSGLGLSIVKHVLSHHNSKLEISSDVGQGSAFSFSFSSELTIHKSLLKMEKKVK</sequence>